<dbReference type="EMBL" id="QGHD01000003">
    <property type="protein sequence ID" value="PWL03800.1"/>
    <property type="molecule type" value="Genomic_DNA"/>
</dbReference>
<dbReference type="Pfam" id="PF02146">
    <property type="entry name" value="SIR2"/>
    <property type="match status" value="1"/>
</dbReference>
<dbReference type="SUPFAM" id="SSF52467">
    <property type="entry name" value="DHS-like NAD/FAD-binding domain"/>
    <property type="match status" value="1"/>
</dbReference>
<dbReference type="InterPro" id="IPR026590">
    <property type="entry name" value="Ssirtuin_cat_dom"/>
</dbReference>
<dbReference type="InterPro" id="IPR050134">
    <property type="entry name" value="NAD-dep_sirtuin_deacylases"/>
</dbReference>
<dbReference type="PROSITE" id="PS50305">
    <property type="entry name" value="SIRTUIN"/>
    <property type="match status" value="1"/>
</dbReference>
<dbReference type="PANTHER" id="PTHR11085:SF4">
    <property type="entry name" value="NAD-DEPENDENT PROTEIN DEACYLASE"/>
    <property type="match status" value="1"/>
</dbReference>
<keyword evidence="3" id="KW-0520">NAD</keyword>
<dbReference type="EC" id="2.3.1.286" evidence="1"/>
<dbReference type="InterPro" id="IPR026591">
    <property type="entry name" value="Sirtuin_cat_small_dom_sf"/>
</dbReference>
<evidence type="ECO:0000256" key="3">
    <source>
        <dbReference type="ARBA" id="ARBA00023027"/>
    </source>
</evidence>
<evidence type="ECO:0000313" key="6">
    <source>
        <dbReference type="EMBL" id="PWL03800.1"/>
    </source>
</evidence>
<sequence length="228" mass="25716">MKLVVLTGAGISAESGLRTFRGNDGLWENEPIEAVATPEGYFRDKKRVKDFYNKLRVSLPKFQPNAAHIALAKLEERLGDDFLLITQNVDDLHERAGSKRVLHMHGYLNELRCEKNEEHIFPFTGEETMQTKCPICGAMSRPHIVWFGEIPLFMDTIEHALQTTAEFVYIGTSSVVYPAAGFKQIAKHFGAHVTCLNLEVNPNDPNTDENIQGKATEIVPRWCENFGK</sequence>
<name>A0ABX5LR18_9BACT</name>
<reference evidence="6 7" key="1">
    <citation type="submission" date="2018-05" db="EMBL/GenBank/DDBJ databases">
        <title>Animal gut microbial communities from fecal samples from Wisconsin, USA.</title>
        <authorList>
            <person name="Neumann A."/>
        </authorList>
    </citation>
    <scope>NUCLEOTIDE SEQUENCE [LARGE SCALE GENOMIC DNA]</scope>
    <source>
        <strain evidence="6 7">UWS4</strain>
    </source>
</reference>
<dbReference type="RefSeq" id="WP_106198223.1">
    <property type="nucleotide sequence ID" value="NZ_JAXEIU010000023.1"/>
</dbReference>
<protein>
    <recommendedName>
        <fullName evidence="1">protein acetyllysine N-acetyltransferase</fullName>
        <ecNumber evidence="1">2.3.1.286</ecNumber>
    </recommendedName>
</protein>
<keyword evidence="2" id="KW-0808">Transferase</keyword>
<evidence type="ECO:0000256" key="1">
    <source>
        <dbReference type="ARBA" id="ARBA00012928"/>
    </source>
</evidence>
<dbReference type="Gene3D" id="3.30.1600.10">
    <property type="entry name" value="SIR2/SIRT2 'Small Domain"/>
    <property type="match status" value="1"/>
</dbReference>
<feature type="domain" description="Deacetylase sirtuin-type" evidence="5">
    <location>
        <begin position="1"/>
        <end position="228"/>
    </location>
</feature>
<dbReference type="PANTHER" id="PTHR11085">
    <property type="entry name" value="NAD-DEPENDENT PROTEIN DEACYLASE SIRTUIN-5, MITOCHONDRIAL-RELATED"/>
    <property type="match status" value="1"/>
</dbReference>
<keyword evidence="7" id="KW-1185">Reference proteome</keyword>
<evidence type="ECO:0000256" key="4">
    <source>
        <dbReference type="PROSITE-ProRule" id="PRU00236"/>
    </source>
</evidence>
<organism evidence="6 7">
    <name type="scientific">Hallerella porci</name>
    <dbReference type="NCBI Taxonomy" id="1945871"/>
    <lineage>
        <taxon>Bacteria</taxon>
        <taxon>Pseudomonadati</taxon>
        <taxon>Fibrobacterota</taxon>
        <taxon>Fibrobacteria</taxon>
        <taxon>Fibrobacterales</taxon>
        <taxon>Fibrobacteraceae</taxon>
        <taxon>Hallerella</taxon>
    </lineage>
</organism>
<dbReference type="Gene3D" id="3.40.50.1220">
    <property type="entry name" value="TPP-binding domain"/>
    <property type="match status" value="1"/>
</dbReference>
<dbReference type="InterPro" id="IPR003000">
    <property type="entry name" value="Sirtuin"/>
</dbReference>
<evidence type="ECO:0000259" key="5">
    <source>
        <dbReference type="PROSITE" id="PS50305"/>
    </source>
</evidence>
<proteinExistence type="predicted"/>
<gene>
    <name evidence="6" type="ORF">B0H50_10397</name>
</gene>
<dbReference type="Proteomes" id="UP000245523">
    <property type="component" value="Unassembled WGS sequence"/>
</dbReference>
<dbReference type="InterPro" id="IPR029035">
    <property type="entry name" value="DHS-like_NAD/FAD-binding_dom"/>
</dbReference>
<comment type="caution">
    <text evidence="4">Lacks conserved residue(s) required for the propagation of feature annotation.</text>
</comment>
<accession>A0ABX5LR18</accession>
<evidence type="ECO:0000256" key="2">
    <source>
        <dbReference type="ARBA" id="ARBA00022679"/>
    </source>
</evidence>
<comment type="caution">
    <text evidence="6">The sequence shown here is derived from an EMBL/GenBank/DDBJ whole genome shotgun (WGS) entry which is preliminary data.</text>
</comment>
<evidence type="ECO:0000313" key="7">
    <source>
        <dbReference type="Proteomes" id="UP000245523"/>
    </source>
</evidence>